<accession>A0AAE0EIA8</accession>
<organism evidence="1 2">
    <name type="scientific">Dipteronia sinensis</name>
    <dbReference type="NCBI Taxonomy" id="43782"/>
    <lineage>
        <taxon>Eukaryota</taxon>
        <taxon>Viridiplantae</taxon>
        <taxon>Streptophyta</taxon>
        <taxon>Embryophyta</taxon>
        <taxon>Tracheophyta</taxon>
        <taxon>Spermatophyta</taxon>
        <taxon>Magnoliopsida</taxon>
        <taxon>eudicotyledons</taxon>
        <taxon>Gunneridae</taxon>
        <taxon>Pentapetalae</taxon>
        <taxon>rosids</taxon>
        <taxon>malvids</taxon>
        <taxon>Sapindales</taxon>
        <taxon>Sapindaceae</taxon>
        <taxon>Hippocastanoideae</taxon>
        <taxon>Acereae</taxon>
        <taxon>Dipteronia</taxon>
    </lineage>
</organism>
<dbReference type="EMBL" id="JANJYJ010000001">
    <property type="protein sequence ID" value="KAK3228832.1"/>
    <property type="molecule type" value="Genomic_DNA"/>
</dbReference>
<gene>
    <name evidence="1" type="ORF">Dsin_000713</name>
</gene>
<dbReference type="Proteomes" id="UP001281410">
    <property type="component" value="Unassembled WGS sequence"/>
</dbReference>
<dbReference type="AlphaFoldDB" id="A0AAE0EIA8"/>
<name>A0AAE0EIA8_9ROSI</name>
<keyword evidence="2" id="KW-1185">Reference proteome</keyword>
<reference evidence="1" key="1">
    <citation type="journal article" date="2023" name="Plant J.">
        <title>Genome sequences and population genomics provide insights into the demographic history, inbreeding, and mutation load of two 'living fossil' tree species of Dipteronia.</title>
        <authorList>
            <person name="Feng Y."/>
            <person name="Comes H.P."/>
            <person name="Chen J."/>
            <person name="Zhu S."/>
            <person name="Lu R."/>
            <person name="Zhang X."/>
            <person name="Li P."/>
            <person name="Qiu J."/>
            <person name="Olsen K.M."/>
            <person name="Qiu Y."/>
        </authorList>
    </citation>
    <scope>NUCLEOTIDE SEQUENCE</scope>
    <source>
        <strain evidence="1">NBL</strain>
    </source>
</reference>
<evidence type="ECO:0000313" key="1">
    <source>
        <dbReference type="EMBL" id="KAK3228832.1"/>
    </source>
</evidence>
<comment type="caution">
    <text evidence="1">The sequence shown here is derived from an EMBL/GenBank/DDBJ whole genome shotgun (WGS) entry which is preliminary data.</text>
</comment>
<proteinExistence type="predicted"/>
<protein>
    <submittedName>
        <fullName evidence="1">Uncharacterized protein</fullName>
    </submittedName>
</protein>
<evidence type="ECO:0000313" key="2">
    <source>
        <dbReference type="Proteomes" id="UP001281410"/>
    </source>
</evidence>
<sequence>MVSIISLYFDEVWQMDTGQRNCMSLVLLKIQRNCMSLVLLKIQDCGRKLEVWNSKQREGLRRDIKSKRLALSEANIVGSVLSWKQKSVIEEKFDSALEVLEATCENRLASKRGQKFTFLSF</sequence>